<dbReference type="SMART" id="SM00875">
    <property type="entry name" value="BACK"/>
    <property type="match status" value="1"/>
</dbReference>
<dbReference type="GeneID" id="109474557"/>
<dbReference type="SUPFAM" id="SSF117281">
    <property type="entry name" value="Kelch motif"/>
    <property type="match status" value="1"/>
</dbReference>
<dbReference type="Gene3D" id="3.30.710.10">
    <property type="entry name" value="Potassium Channel Kv1.1, Chain A"/>
    <property type="match status" value="1"/>
</dbReference>
<keyword evidence="4" id="KW-1185">Reference proteome</keyword>
<evidence type="ECO:0000256" key="2">
    <source>
        <dbReference type="ARBA" id="ARBA00022737"/>
    </source>
</evidence>
<dbReference type="PANTHER" id="PTHR45632">
    <property type="entry name" value="LD33804P"/>
    <property type="match status" value="1"/>
</dbReference>
<dbReference type="PIRSF" id="PIRSF037037">
    <property type="entry name" value="Kelch-like_protein_gigaxonin"/>
    <property type="match status" value="1"/>
</dbReference>
<dbReference type="SUPFAM" id="SSF54695">
    <property type="entry name" value="POZ domain"/>
    <property type="match status" value="1"/>
</dbReference>
<organism evidence="4 5">
    <name type="scientific">Branchiostoma belcheri</name>
    <name type="common">Amphioxus</name>
    <dbReference type="NCBI Taxonomy" id="7741"/>
    <lineage>
        <taxon>Eukaryota</taxon>
        <taxon>Metazoa</taxon>
        <taxon>Chordata</taxon>
        <taxon>Cephalochordata</taxon>
        <taxon>Leptocardii</taxon>
        <taxon>Amphioxiformes</taxon>
        <taxon>Branchiostomatidae</taxon>
        <taxon>Branchiostoma</taxon>
    </lineage>
</organism>
<evidence type="ECO:0000256" key="1">
    <source>
        <dbReference type="ARBA" id="ARBA00022441"/>
    </source>
</evidence>
<name>A0A6P4ZH82_BRABE</name>
<dbReference type="KEGG" id="bbel:109474557"/>
<proteinExistence type="predicted"/>
<sequence length="597" mass="66438">MADSSAKVGEEVQCTLSDPAFGNDMLSVLNDMRAEGVLLDVTVVAGEEEFRAHSTVLAYGSDYFRRLFSSGMKESQDNRVELKDPCISAKGFRLLLNFLYSGELAVSTESVYDVLLVANHLQVETIVKLCYDFISQNMRDAPLELVNYTEAQKVADAYGLTILQEKVHSALAENFLELSTSEDFLQSTTQEQLVTILQANNVASPSELQLYEAVVRWLMHDEQARMPQAAGVLSHVRFALLDQNMLYGLLQTDLAVMEHCRHLILEAMAYHSLSPETRQGIDWPRSKPRTSVDEKVLLALESDSKKAWRFTANGWIEEKGNVRHPRDIHAVAVVGNVMYAVLAQVFMAQGSSFQTYNPTKHRWKDLPPFPYFPNGNKCFQMTAMAEKLFVVQSMEGNLSSKAHCYDISKKQWMKIPSFPRSCQGVALTSCQGAVFAVGGYVQGIVSGKDTVVPTSAVHTFFPPNNAWEAVSPTTWPHAEAAAMVQGDIIYIAGGKTLKDGKVFWSATVEMCRADLKVTMKGSPWSVVLQPPCVQKFASQVAFIDRKVYFLLGGQMHFTGKLVDHDRTSEEDVEDMSQAFRKDLKSSNVVCATLSLNE</sequence>
<dbReference type="PANTHER" id="PTHR45632:SF13">
    <property type="entry name" value="KELCH-LIKE PROTEIN 26"/>
    <property type="match status" value="1"/>
</dbReference>
<dbReference type="AlphaFoldDB" id="A0A6P4ZH82"/>
<feature type="domain" description="BTB" evidence="3">
    <location>
        <begin position="39"/>
        <end position="108"/>
    </location>
</feature>
<dbReference type="OrthoDB" id="10010636at2759"/>
<dbReference type="SMART" id="SM00225">
    <property type="entry name" value="BTB"/>
    <property type="match status" value="1"/>
</dbReference>
<dbReference type="Pfam" id="PF00651">
    <property type="entry name" value="BTB"/>
    <property type="match status" value="1"/>
</dbReference>
<evidence type="ECO:0000313" key="5">
    <source>
        <dbReference type="RefSeq" id="XP_019630447.1"/>
    </source>
</evidence>
<dbReference type="InterPro" id="IPR000210">
    <property type="entry name" value="BTB/POZ_dom"/>
</dbReference>
<dbReference type="InterPro" id="IPR011333">
    <property type="entry name" value="SKP1/BTB/POZ_sf"/>
</dbReference>
<reference evidence="5" key="1">
    <citation type="submission" date="2025-08" db="UniProtKB">
        <authorList>
            <consortium name="RefSeq"/>
        </authorList>
    </citation>
    <scope>IDENTIFICATION</scope>
    <source>
        <tissue evidence="5">Gonad</tissue>
    </source>
</reference>
<dbReference type="Gene3D" id="1.25.40.420">
    <property type="match status" value="1"/>
</dbReference>
<dbReference type="PROSITE" id="PS50097">
    <property type="entry name" value="BTB"/>
    <property type="match status" value="1"/>
</dbReference>
<dbReference type="InterPro" id="IPR017096">
    <property type="entry name" value="BTB-kelch_protein"/>
</dbReference>
<evidence type="ECO:0000259" key="3">
    <source>
        <dbReference type="PROSITE" id="PS50097"/>
    </source>
</evidence>
<dbReference type="InterPro" id="IPR011705">
    <property type="entry name" value="BACK"/>
</dbReference>
<accession>A0A6P4ZH82</accession>
<dbReference type="Pfam" id="PF07707">
    <property type="entry name" value="BACK"/>
    <property type="match status" value="1"/>
</dbReference>
<protein>
    <submittedName>
        <fullName evidence="5">Kelch-like protein 26 isoform X1</fullName>
    </submittedName>
</protein>
<dbReference type="InterPro" id="IPR015915">
    <property type="entry name" value="Kelch-typ_b-propeller"/>
</dbReference>
<evidence type="ECO:0000313" key="4">
    <source>
        <dbReference type="Proteomes" id="UP000515135"/>
    </source>
</evidence>
<dbReference type="Proteomes" id="UP000515135">
    <property type="component" value="Unplaced"/>
</dbReference>
<keyword evidence="1" id="KW-0880">Kelch repeat</keyword>
<gene>
    <name evidence="5" type="primary">LOC109474557</name>
</gene>
<keyword evidence="2" id="KW-0677">Repeat</keyword>
<dbReference type="Gene3D" id="2.120.10.80">
    <property type="entry name" value="Kelch-type beta propeller"/>
    <property type="match status" value="1"/>
</dbReference>
<dbReference type="RefSeq" id="XP_019630447.1">
    <property type="nucleotide sequence ID" value="XM_019774888.1"/>
</dbReference>